<feature type="region of interest" description="Disordered" evidence="1">
    <location>
        <begin position="77"/>
        <end position="106"/>
    </location>
</feature>
<dbReference type="SUPFAM" id="SSF48695">
    <property type="entry name" value="Multiheme cytochromes"/>
    <property type="match status" value="1"/>
</dbReference>
<protein>
    <submittedName>
        <fullName evidence="2">Uncharacterized protein</fullName>
    </submittedName>
</protein>
<sequence length="239" mass="26714">MVYCEVGQGIQILQADQTEPRRCLQSQSNRALELFTYSTEADKADQTKLRRPIKLSLGGDFKANQTELWSYSQIRPEPTKADQTKLNRWPDDQINPTSFEPTKPSFEDDYQIEGTRVTPLPVVSPHYQSCHPTISRVTPLPVASPNCQSCHPTASRVTPLPVALPHCQSCHPTANRVTPLPVVSPNSASRNCCSWKNSCVTQLFIQEQVRHATVHYSLLLFTAHEEQLRDATVHPGTAA</sequence>
<name>A0A067K857_JATCU</name>
<dbReference type="EMBL" id="KK914586">
    <property type="protein sequence ID" value="KDP32257.1"/>
    <property type="molecule type" value="Genomic_DNA"/>
</dbReference>
<reference evidence="2 3" key="1">
    <citation type="journal article" date="2014" name="PLoS ONE">
        <title>Global Analysis of Gene Expression Profiles in Physic Nut (Jatropha curcas L.) Seedlings Exposed to Salt Stress.</title>
        <authorList>
            <person name="Zhang L."/>
            <person name="Zhang C."/>
            <person name="Wu P."/>
            <person name="Chen Y."/>
            <person name="Li M."/>
            <person name="Jiang H."/>
            <person name="Wu G."/>
        </authorList>
    </citation>
    <scope>NUCLEOTIDE SEQUENCE [LARGE SCALE GENOMIC DNA]</scope>
    <source>
        <strain evidence="3">cv. GZQX0401</strain>
        <tissue evidence="2">Young leaves</tissue>
    </source>
</reference>
<evidence type="ECO:0000313" key="2">
    <source>
        <dbReference type="EMBL" id="KDP32257.1"/>
    </source>
</evidence>
<organism evidence="2 3">
    <name type="scientific">Jatropha curcas</name>
    <name type="common">Barbados nut</name>
    <dbReference type="NCBI Taxonomy" id="180498"/>
    <lineage>
        <taxon>Eukaryota</taxon>
        <taxon>Viridiplantae</taxon>
        <taxon>Streptophyta</taxon>
        <taxon>Embryophyta</taxon>
        <taxon>Tracheophyta</taxon>
        <taxon>Spermatophyta</taxon>
        <taxon>Magnoliopsida</taxon>
        <taxon>eudicotyledons</taxon>
        <taxon>Gunneridae</taxon>
        <taxon>Pentapetalae</taxon>
        <taxon>rosids</taxon>
        <taxon>fabids</taxon>
        <taxon>Malpighiales</taxon>
        <taxon>Euphorbiaceae</taxon>
        <taxon>Crotonoideae</taxon>
        <taxon>Jatropheae</taxon>
        <taxon>Jatropha</taxon>
    </lineage>
</organism>
<gene>
    <name evidence="2" type="ORF">JCGZ_14901</name>
</gene>
<dbReference type="Proteomes" id="UP000027138">
    <property type="component" value="Unassembled WGS sequence"/>
</dbReference>
<dbReference type="InterPro" id="IPR036280">
    <property type="entry name" value="Multihaem_cyt_sf"/>
</dbReference>
<accession>A0A067K857</accession>
<evidence type="ECO:0000313" key="3">
    <source>
        <dbReference type="Proteomes" id="UP000027138"/>
    </source>
</evidence>
<feature type="compositionally biased region" description="Basic and acidic residues" evidence="1">
    <location>
        <begin position="77"/>
        <end position="91"/>
    </location>
</feature>
<dbReference type="AlphaFoldDB" id="A0A067K857"/>
<proteinExistence type="predicted"/>
<evidence type="ECO:0000256" key="1">
    <source>
        <dbReference type="SAM" id="MobiDB-lite"/>
    </source>
</evidence>
<keyword evidence="3" id="KW-1185">Reference proteome</keyword>